<feature type="region of interest" description="Disordered" evidence="1">
    <location>
        <begin position="1"/>
        <end position="177"/>
    </location>
</feature>
<proteinExistence type="predicted"/>
<organism evidence="3 4">
    <name type="scientific">Rhypophila decipiens</name>
    <dbReference type="NCBI Taxonomy" id="261697"/>
    <lineage>
        <taxon>Eukaryota</taxon>
        <taxon>Fungi</taxon>
        <taxon>Dikarya</taxon>
        <taxon>Ascomycota</taxon>
        <taxon>Pezizomycotina</taxon>
        <taxon>Sordariomycetes</taxon>
        <taxon>Sordariomycetidae</taxon>
        <taxon>Sordariales</taxon>
        <taxon>Naviculisporaceae</taxon>
        <taxon>Rhypophila</taxon>
    </lineage>
</organism>
<feature type="compositionally biased region" description="Basic and acidic residues" evidence="1">
    <location>
        <begin position="44"/>
        <end position="64"/>
    </location>
</feature>
<feature type="domain" description="Aminoglycoside phosphotransferase" evidence="2">
    <location>
        <begin position="206"/>
        <end position="484"/>
    </location>
</feature>
<dbReference type="PANTHER" id="PTHR21310">
    <property type="entry name" value="AMINOGLYCOSIDE PHOSPHOTRANSFERASE-RELATED-RELATED"/>
    <property type="match status" value="1"/>
</dbReference>
<feature type="compositionally biased region" description="Acidic residues" evidence="1">
    <location>
        <begin position="136"/>
        <end position="153"/>
    </location>
</feature>
<dbReference type="InterPro" id="IPR011009">
    <property type="entry name" value="Kinase-like_dom_sf"/>
</dbReference>
<dbReference type="SUPFAM" id="SSF56112">
    <property type="entry name" value="Protein kinase-like (PK-like)"/>
    <property type="match status" value="1"/>
</dbReference>
<evidence type="ECO:0000313" key="3">
    <source>
        <dbReference type="EMBL" id="KAK4211374.1"/>
    </source>
</evidence>
<keyword evidence="4" id="KW-1185">Reference proteome</keyword>
<reference evidence="3" key="1">
    <citation type="journal article" date="2023" name="Mol. Phylogenet. Evol.">
        <title>Genome-scale phylogeny and comparative genomics of the fungal order Sordariales.</title>
        <authorList>
            <person name="Hensen N."/>
            <person name="Bonometti L."/>
            <person name="Westerberg I."/>
            <person name="Brannstrom I.O."/>
            <person name="Guillou S."/>
            <person name="Cros-Aarteil S."/>
            <person name="Calhoun S."/>
            <person name="Haridas S."/>
            <person name="Kuo A."/>
            <person name="Mondo S."/>
            <person name="Pangilinan J."/>
            <person name="Riley R."/>
            <person name="LaButti K."/>
            <person name="Andreopoulos B."/>
            <person name="Lipzen A."/>
            <person name="Chen C."/>
            <person name="Yan M."/>
            <person name="Daum C."/>
            <person name="Ng V."/>
            <person name="Clum A."/>
            <person name="Steindorff A."/>
            <person name="Ohm R.A."/>
            <person name="Martin F."/>
            <person name="Silar P."/>
            <person name="Natvig D.O."/>
            <person name="Lalanne C."/>
            <person name="Gautier V."/>
            <person name="Ament-Velasquez S.L."/>
            <person name="Kruys A."/>
            <person name="Hutchinson M.I."/>
            <person name="Powell A.J."/>
            <person name="Barry K."/>
            <person name="Miller A.N."/>
            <person name="Grigoriev I.V."/>
            <person name="Debuchy R."/>
            <person name="Gladieux P."/>
            <person name="Hiltunen Thoren M."/>
            <person name="Johannesson H."/>
        </authorList>
    </citation>
    <scope>NUCLEOTIDE SEQUENCE</scope>
    <source>
        <strain evidence="3">PSN293</strain>
    </source>
</reference>
<evidence type="ECO:0000256" key="1">
    <source>
        <dbReference type="SAM" id="MobiDB-lite"/>
    </source>
</evidence>
<dbReference type="AlphaFoldDB" id="A0AAN7B5T5"/>
<evidence type="ECO:0000313" key="4">
    <source>
        <dbReference type="Proteomes" id="UP001301769"/>
    </source>
</evidence>
<dbReference type="InterPro" id="IPR002575">
    <property type="entry name" value="Aminoglycoside_PTrfase"/>
</dbReference>
<gene>
    <name evidence="3" type="ORF">QBC37DRAFT_446399</name>
</gene>
<dbReference type="PANTHER" id="PTHR21310:SF56">
    <property type="entry name" value="AMINOGLYCOSIDE PHOSPHOTRANSFERASE DOMAIN-CONTAINING PROTEIN"/>
    <property type="match status" value="1"/>
</dbReference>
<accession>A0AAN7B5T5</accession>
<feature type="compositionally biased region" description="Low complexity" evidence="1">
    <location>
        <begin position="66"/>
        <end position="81"/>
    </location>
</feature>
<dbReference type="EMBL" id="MU858151">
    <property type="protein sequence ID" value="KAK4211374.1"/>
    <property type="molecule type" value="Genomic_DNA"/>
</dbReference>
<dbReference type="Proteomes" id="UP001301769">
    <property type="component" value="Unassembled WGS sequence"/>
</dbReference>
<comment type="caution">
    <text evidence="3">The sequence shown here is derived from an EMBL/GenBank/DDBJ whole genome shotgun (WGS) entry which is preliminary data.</text>
</comment>
<name>A0AAN7B5T5_9PEZI</name>
<protein>
    <recommendedName>
        <fullName evidence="2">Aminoglycoside phosphotransferase domain-containing protein</fullName>
    </recommendedName>
</protein>
<feature type="compositionally biased region" description="Polar residues" evidence="1">
    <location>
        <begin position="162"/>
        <end position="177"/>
    </location>
</feature>
<dbReference type="Pfam" id="PF01636">
    <property type="entry name" value="APH"/>
    <property type="match status" value="1"/>
</dbReference>
<evidence type="ECO:0000259" key="2">
    <source>
        <dbReference type="Pfam" id="PF01636"/>
    </source>
</evidence>
<dbReference type="InterPro" id="IPR051678">
    <property type="entry name" value="AGP_Transferase"/>
</dbReference>
<sequence>MPRGSSHQYALSDDEPERVPVSEPSAVLDEEDEVELPCFYCGRNHGDDSCKEAEGKVYPGEEGHQSSGSRPSGTGRTSATSNQDEQMTDAEYEGEEGEGDGQDVDMTDASDDEYVEEGEEEYEEGDATPIGPAGHEEEEEEYYEEDEDQEQVSDVDMGTPRPTESTPYTGSTSQHGHESWSTFKYKVLKQARVHFEVDGCLTTSHLSGGSYNRVASIELNGVPKWIIRLSRKEGKDFLADLAPLFFLEKHTTIPAPRVVAWDTEGEGTCVERPFMIMKRLNGDCLNRGNYGTRFDPEYKDQVARELGLAYREMLATKSSRAGVMVFPPGVELEASRNNPSKDYPVWVAPFCPHWGLKRYLRYEARPWDPHSPPEQPPVQVLKSLFDAMSRSATARLAKIERDYGYDKDEVRDDKAKRRKELKDEIDLWTFFSGAMGQMEQLGVFPADMPNALYHSDMAKRNLIYDRKQYPNGRGLGILDWDDCYFLPIFVACRPPAELWSNEISQDYYIECLDPEPELTDEEQARKDIFFEAAGPEYAKYANDEVYQVARDMLRCCILGLNQRSRQEKAFRVTEQWKKQWAGYCANPGPEGEYEE</sequence>
<reference evidence="3" key="2">
    <citation type="submission" date="2023-05" db="EMBL/GenBank/DDBJ databases">
        <authorList>
            <consortium name="Lawrence Berkeley National Laboratory"/>
            <person name="Steindorff A."/>
            <person name="Hensen N."/>
            <person name="Bonometti L."/>
            <person name="Westerberg I."/>
            <person name="Brannstrom I.O."/>
            <person name="Guillou S."/>
            <person name="Cros-Aarteil S."/>
            <person name="Calhoun S."/>
            <person name="Haridas S."/>
            <person name="Kuo A."/>
            <person name="Mondo S."/>
            <person name="Pangilinan J."/>
            <person name="Riley R."/>
            <person name="Labutti K."/>
            <person name="Andreopoulos B."/>
            <person name="Lipzen A."/>
            <person name="Chen C."/>
            <person name="Yanf M."/>
            <person name="Daum C."/>
            <person name="Ng V."/>
            <person name="Clum A."/>
            <person name="Ohm R."/>
            <person name="Martin F."/>
            <person name="Silar P."/>
            <person name="Natvig D."/>
            <person name="Lalanne C."/>
            <person name="Gautier V."/>
            <person name="Ament-Velasquez S.L."/>
            <person name="Kruys A."/>
            <person name="Hutchinson M.I."/>
            <person name="Powell A.J."/>
            <person name="Barry K."/>
            <person name="Miller A.N."/>
            <person name="Grigoriev I.V."/>
            <person name="Debuchy R."/>
            <person name="Gladieux P."/>
            <person name="Thoren M.H."/>
            <person name="Johannesson H."/>
        </authorList>
    </citation>
    <scope>NUCLEOTIDE SEQUENCE</scope>
    <source>
        <strain evidence="3">PSN293</strain>
    </source>
</reference>
<feature type="compositionally biased region" description="Acidic residues" evidence="1">
    <location>
        <begin position="86"/>
        <end position="126"/>
    </location>
</feature>